<evidence type="ECO:0000256" key="3">
    <source>
        <dbReference type="ARBA" id="ARBA00009183"/>
    </source>
</evidence>
<dbReference type="EMBL" id="JAUIZM010000008">
    <property type="protein sequence ID" value="KAK1367721.1"/>
    <property type="molecule type" value="Genomic_DNA"/>
</dbReference>
<accession>A0AAD8HJI5</accession>
<keyword evidence="8 11" id="KW-0503">Monooxygenase</keyword>
<dbReference type="GO" id="GO:0103075">
    <property type="term" value="F:indole-3-pyruvate monooxygenase activity"/>
    <property type="evidence" value="ECO:0007669"/>
    <property type="project" value="UniProtKB-EC"/>
</dbReference>
<dbReference type="InterPro" id="IPR020946">
    <property type="entry name" value="Flavin_mOase-like"/>
</dbReference>
<comment type="similarity">
    <text evidence="3 11">Belongs to the FMO family.</text>
</comment>
<dbReference type="PANTHER" id="PTHR43539">
    <property type="entry name" value="FLAVIN-BINDING MONOOXYGENASE-LIKE PROTEIN (AFU_ORTHOLOGUE AFUA_4G09220)"/>
    <property type="match status" value="1"/>
</dbReference>
<dbReference type="GO" id="GO:0004499">
    <property type="term" value="F:N,N-dimethylaniline monooxygenase activity"/>
    <property type="evidence" value="ECO:0007669"/>
    <property type="project" value="InterPro"/>
</dbReference>
<comment type="catalytic activity">
    <reaction evidence="10">
        <text>indole-3-pyruvate + NADPH + O2 + H(+) = (indol-3-yl)acetate + CO2 + NADP(+) + H2O</text>
        <dbReference type="Rhea" id="RHEA:34331"/>
        <dbReference type="ChEBI" id="CHEBI:15377"/>
        <dbReference type="ChEBI" id="CHEBI:15378"/>
        <dbReference type="ChEBI" id="CHEBI:15379"/>
        <dbReference type="ChEBI" id="CHEBI:16526"/>
        <dbReference type="ChEBI" id="CHEBI:17640"/>
        <dbReference type="ChEBI" id="CHEBI:30854"/>
        <dbReference type="ChEBI" id="CHEBI:57783"/>
        <dbReference type="ChEBI" id="CHEBI:58349"/>
        <dbReference type="EC" id="1.14.13.168"/>
    </reaction>
</comment>
<evidence type="ECO:0000256" key="6">
    <source>
        <dbReference type="ARBA" id="ARBA00022857"/>
    </source>
</evidence>
<keyword evidence="13" id="KW-1185">Reference proteome</keyword>
<dbReference type="Pfam" id="PF00743">
    <property type="entry name" value="FMO-like"/>
    <property type="match status" value="1"/>
</dbReference>
<dbReference type="PANTHER" id="PTHR43539:SF78">
    <property type="entry name" value="FLAVIN-CONTAINING MONOOXYGENASE"/>
    <property type="match status" value="1"/>
</dbReference>
<protein>
    <recommendedName>
        <fullName evidence="11">Flavin-containing monooxygenase</fullName>
        <ecNumber evidence="11">1.-.-.-</ecNumber>
    </recommendedName>
</protein>
<dbReference type="PRINTS" id="PR00469">
    <property type="entry name" value="PNDRDTASEII"/>
</dbReference>
<evidence type="ECO:0000256" key="7">
    <source>
        <dbReference type="ARBA" id="ARBA00023002"/>
    </source>
</evidence>
<dbReference type="Gene3D" id="3.50.50.60">
    <property type="entry name" value="FAD/NAD(P)-binding domain"/>
    <property type="match status" value="1"/>
</dbReference>
<name>A0AAD8HJI5_9APIA</name>
<evidence type="ECO:0000256" key="8">
    <source>
        <dbReference type="ARBA" id="ARBA00023033"/>
    </source>
</evidence>
<dbReference type="InterPro" id="IPR050982">
    <property type="entry name" value="Auxin_biosynth/cation_transpt"/>
</dbReference>
<evidence type="ECO:0000256" key="1">
    <source>
        <dbReference type="ARBA" id="ARBA00001974"/>
    </source>
</evidence>
<comment type="cofactor">
    <cofactor evidence="1 11">
        <name>FAD</name>
        <dbReference type="ChEBI" id="CHEBI:57692"/>
    </cofactor>
</comment>
<dbReference type="AlphaFoldDB" id="A0AAD8HJI5"/>
<keyword evidence="9" id="KW-0073">Auxin biosynthesis</keyword>
<evidence type="ECO:0000256" key="10">
    <source>
        <dbReference type="ARBA" id="ARBA00047707"/>
    </source>
</evidence>
<evidence type="ECO:0000313" key="13">
    <source>
        <dbReference type="Proteomes" id="UP001237642"/>
    </source>
</evidence>
<dbReference type="GO" id="GO:0050661">
    <property type="term" value="F:NADP binding"/>
    <property type="evidence" value="ECO:0007669"/>
    <property type="project" value="InterPro"/>
</dbReference>
<keyword evidence="6" id="KW-0521">NADP</keyword>
<dbReference type="PROSITE" id="PS51257">
    <property type="entry name" value="PROKAR_LIPOPROTEIN"/>
    <property type="match status" value="1"/>
</dbReference>
<evidence type="ECO:0000256" key="11">
    <source>
        <dbReference type="RuleBase" id="RU361177"/>
    </source>
</evidence>
<keyword evidence="7 11" id="KW-0560">Oxidoreductase</keyword>
<dbReference type="Proteomes" id="UP001237642">
    <property type="component" value="Unassembled WGS sequence"/>
</dbReference>
<evidence type="ECO:0000256" key="2">
    <source>
        <dbReference type="ARBA" id="ARBA00004814"/>
    </source>
</evidence>
<organism evidence="12 13">
    <name type="scientific">Heracleum sosnowskyi</name>
    <dbReference type="NCBI Taxonomy" id="360622"/>
    <lineage>
        <taxon>Eukaryota</taxon>
        <taxon>Viridiplantae</taxon>
        <taxon>Streptophyta</taxon>
        <taxon>Embryophyta</taxon>
        <taxon>Tracheophyta</taxon>
        <taxon>Spermatophyta</taxon>
        <taxon>Magnoliopsida</taxon>
        <taxon>eudicotyledons</taxon>
        <taxon>Gunneridae</taxon>
        <taxon>Pentapetalae</taxon>
        <taxon>asterids</taxon>
        <taxon>campanulids</taxon>
        <taxon>Apiales</taxon>
        <taxon>Apiaceae</taxon>
        <taxon>Apioideae</taxon>
        <taxon>apioid superclade</taxon>
        <taxon>Tordylieae</taxon>
        <taxon>Tordyliinae</taxon>
        <taxon>Heracleum</taxon>
    </lineage>
</organism>
<proteinExistence type="inferred from homology"/>
<keyword evidence="4 11" id="KW-0285">Flavoprotein</keyword>
<dbReference type="GO" id="GO:0050660">
    <property type="term" value="F:flavin adenine dinucleotide binding"/>
    <property type="evidence" value="ECO:0007669"/>
    <property type="project" value="InterPro"/>
</dbReference>
<evidence type="ECO:0000256" key="5">
    <source>
        <dbReference type="ARBA" id="ARBA00022827"/>
    </source>
</evidence>
<sequence>MGFCKEDLKDQVQGVWVDGAIIVGAGPSGLAVSACLKKNGISSLILERNDCLASLWQNKTYDFLKLHLPQNFCELPFFGFPRNFPKYPTKHHFISYIESYAQHFGIQPKFKQVVERAEFDSLCGFWRVYTQDCEYVSRWLVVATGENAEPFIPEIVGIESFDGPVVHTSEYKSGVEFKKQRVLVVGCGNSGMEVSLDLCKHNAIPHLVVRNSVHVLPREMFGCSTFGIAMTLLKWFPLRLVDKFLILMCNSILGKTEKLGLRRPKTGPIELKNATGKTPILDGGALSHIKSGKIKVMVGVKEITRNGAKFMDVQEREFDAIVLATGYKSNVPFWLKGRELFTEDGLLKTSNGSVWKGEEGLYTVGFSKRGLLGTASDALNIARDIADQLKIYKDCKDSCTSVAII</sequence>
<dbReference type="PRINTS" id="PR00368">
    <property type="entry name" value="FADPNR"/>
</dbReference>
<reference evidence="12" key="1">
    <citation type="submission" date="2023-02" db="EMBL/GenBank/DDBJ databases">
        <title>Genome of toxic invasive species Heracleum sosnowskyi carries increased number of genes despite the absence of recent whole-genome duplications.</title>
        <authorList>
            <person name="Schelkunov M."/>
            <person name="Shtratnikova V."/>
            <person name="Makarenko M."/>
            <person name="Klepikova A."/>
            <person name="Omelchenko D."/>
            <person name="Novikova G."/>
            <person name="Obukhova E."/>
            <person name="Bogdanov V."/>
            <person name="Penin A."/>
            <person name="Logacheva M."/>
        </authorList>
    </citation>
    <scope>NUCLEOTIDE SEQUENCE</scope>
    <source>
        <strain evidence="12">Hsosn_3</strain>
        <tissue evidence="12">Leaf</tissue>
    </source>
</reference>
<gene>
    <name evidence="12" type="ORF">POM88_033813</name>
</gene>
<reference evidence="12" key="2">
    <citation type="submission" date="2023-05" db="EMBL/GenBank/DDBJ databases">
        <authorList>
            <person name="Schelkunov M.I."/>
        </authorList>
    </citation>
    <scope>NUCLEOTIDE SEQUENCE</scope>
    <source>
        <strain evidence="12">Hsosn_3</strain>
        <tissue evidence="12">Leaf</tissue>
    </source>
</reference>
<dbReference type="InterPro" id="IPR036188">
    <property type="entry name" value="FAD/NAD-bd_sf"/>
</dbReference>
<dbReference type="SUPFAM" id="SSF51905">
    <property type="entry name" value="FAD/NAD(P)-binding domain"/>
    <property type="match status" value="2"/>
</dbReference>
<keyword evidence="5 11" id="KW-0274">FAD</keyword>
<dbReference type="EC" id="1.-.-.-" evidence="11"/>
<evidence type="ECO:0000256" key="9">
    <source>
        <dbReference type="ARBA" id="ARBA00023070"/>
    </source>
</evidence>
<evidence type="ECO:0000256" key="4">
    <source>
        <dbReference type="ARBA" id="ARBA00022630"/>
    </source>
</evidence>
<comment type="caution">
    <text evidence="12">The sequence shown here is derived from an EMBL/GenBank/DDBJ whole genome shotgun (WGS) entry which is preliminary data.</text>
</comment>
<dbReference type="FunFam" id="3.50.50.60:FF:000100">
    <property type="entry name" value="Flavin-containing monooxygenase"/>
    <property type="match status" value="1"/>
</dbReference>
<dbReference type="GO" id="GO:0009851">
    <property type="term" value="P:auxin biosynthetic process"/>
    <property type="evidence" value="ECO:0007669"/>
    <property type="project" value="UniProtKB-KW"/>
</dbReference>
<comment type="pathway">
    <text evidence="2">Plant hormone metabolism; auxin biosynthesis.</text>
</comment>
<evidence type="ECO:0000313" key="12">
    <source>
        <dbReference type="EMBL" id="KAK1367721.1"/>
    </source>
</evidence>